<dbReference type="AlphaFoldDB" id="A0A7G9R6V7"/>
<dbReference type="InterPro" id="IPR044148">
    <property type="entry name" value="ALDH_GabD1-like"/>
</dbReference>
<dbReference type="InterPro" id="IPR016162">
    <property type="entry name" value="Ald_DH_N"/>
</dbReference>
<keyword evidence="2" id="KW-0521">NADP</keyword>
<dbReference type="InterPro" id="IPR015590">
    <property type="entry name" value="Aldehyde_DH_dom"/>
</dbReference>
<dbReference type="InterPro" id="IPR016161">
    <property type="entry name" value="Ald_DH/histidinol_DH"/>
</dbReference>
<evidence type="ECO:0000313" key="5">
    <source>
        <dbReference type="EMBL" id="QNN51332.1"/>
    </source>
</evidence>
<evidence type="ECO:0000256" key="2">
    <source>
        <dbReference type="ARBA" id="ARBA00022857"/>
    </source>
</evidence>
<feature type="domain" description="Aldehyde dehydrogenase" evidence="4">
    <location>
        <begin position="3"/>
        <end position="455"/>
    </location>
</feature>
<dbReference type="PANTHER" id="PTHR43217:SF1">
    <property type="entry name" value="SUCCINATE SEMIALDEHYDE DEHYDROGENASE [NAD(P)+] SAD"/>
    <property type="match status" value="1"/>
</dbReference>
<evidence type="ECO:0000256" key="3">
    <source>
        <dbReference type="ARBA" id="ARBA00023002"/>
    </source>
</evidence>
<dbReference type="FunFam" id="3.40.309.10:FF:000010">
    <property type="entry name" value="Gamma-aminobutyraldehyde dehydrogenase"/>
    <property type="match status" value="1"/>
</dbReference>
<keyword evidence="3" id="KW-0560">Oxidoreductase</keyword>
<dbReference type="SUPFAM" id="SSF53720">
    <property type="entry name" value="ALDH-like"/>
    <property type="match status" value="1"/>
</dbReference>
<dbReference type="EMBL" id="CP060713">
    <property type="protein sequence ID" value="QNN51332.1"/>
    <property type="molecule type" value="Genomic_DNA"/>
</dbReference>
<reference evidence="5 6" key="1">
    <citation type="submission" date="2020-08" db="EMBL/GenBank/DDBJ databases">
        <title>Genome sequence of Nocardioides mesophilus KACC 16243T.</title>
        <authorList>
            <person name="Hyun D.-W."/>
            <person name="Bae J.-W."/>
        </authorList>
    </citation>
    <scope>NUCLEOTIDE SEQUENCE [LARGE SCALE GENOMIC DNA]</scope>
    <source>
        <strain evidence="5 6">KACC 16243</strain>
    </source>
</reference>
<dbReference type="NCBIfam" id="NF006915">
    <property type="entry name" value="PRK09406.1"/>
    <property type="match status" value="1"/>
</dbReference>
<comment type="similarity">
    <text evidence="1">Belongs to the aldehyde dehydrogenase family.</text>
</comment>
<gene>
    <name evidence="5" type="ORF">H9L09_11955</name>
</gene>
<dbReference type="KEGG" id="nmes:H9L09_11955"/>
<keyword evidence="6" id="KW-1185">Reference proteome</keyword>
<protein>
    <submittedName>
        <fullName evidence="5">NADP-dependent succinic semialdehyde dehydrogenase</fullName>
    </submittedName>
</protein>
<sequence length="458" mass="49462">MAIATTDPRTGEVLRTFDELTDEQVEDRLARADRAARTYRLTSHEERAGWLRAAADILDKRTDEIAGLMTLEMGKTKKSAAAEIGKCAAVLRYYADRAADLLADSPVEDASTVNASQAYTRWLPIGVVLAIMPWNFPLWQAMRFAAPALAAGNVGLLKHASNVPQTALFMEELFREAGFPDDVFQTLLVGSSKIEAIIRDDRVAAATLTGSEGAGVAVGRTAGESLKKVVLELGGSDAFVVMPSADLERAAQVATTSRTQNNGQSCISAKRFIVHSDVYDEFMEHFTAKMSALTVGDPMEEGTDVGPLATEQGREDVEELVKDATDKGATVVVGGTRPEGDGWWYPPTILTGITEEMDVFSEELFGPVALVFRVDDLDEAIELANATRFGLGSNAWTNDVEEQERFIRDLAAGQTFINGMTASFPALPFGGVKASGHGRELAELGIKEFMNGKTVWVA</sequence>
<dbReference type="InterPro" id="IPR047110">
    <property type="entry name" value="GABD/Sad-like"/>
</dbReference>
<dbReference type="InterPro" id="IPR016163">
    <property type="entry name" value="Ald_DH_C"/>
</dbReference>
<dbReference type="Proteomes" id="UP000515947">
    <property type="component" value="Chromosome"/>
</dbReference>
<dbReference type="CDD" id="cd07100">
    <property type="entry name" value="ALDH_SSADH1_GabD1"/>
    <property type="match status" value="1"/>
</dbReference>
<organism evidence="5 6">
    <name type="scientific">Nocardioides mesophilus</name>
    <dbReference type="NCBI Taxonomy" id="433659"/>
    <lineage>
        <taxon>Bacteria</taxon>
        <taxon>Bacillati</taxon>
        <taxon>Actinomycetota</taxon>
        <taxon>Actinomycetes</taxon>
        <taxon>Propionibacteriales</taxon>
        <taxon>Nocardioidaceae</taxon>
        <taxon>Nocardioides</taxon>
    </lineage>
</organism>
<dbReference type="Gene3D" id="3.40.309.10">
    <property type="entry name" value="Aldehyde Dehydrogenase, Chain A, domain 2"/>
    <property type="match status" value="1"/>
</dbReference>
<evidence type="ECO:0000259" key="4">
    <source>
        <dbReference type="Pfam" id="PF00171"/>
    </source>
</evidence>
<dbReference type="Gene3D" id="3.40.605.10">
    <property type="entry name" value="Aldehyde Dehydrogenase, Chain A, domain 1"/>
    <property type="match status" value="1"/>
</dbReference>
<dbReference type="Pfam" id="PF00171">
    <property type="entry name" value="Aldedh"/>
    <property type="match status" value="1"/>
</dbReference>
<proteinExistence type="inferred from homology"/>
<dbReference type="GO" id="GO:0004777">
    <property type="term" value="F:succinate-semialdehyde dehydrogenase (NAD+) activity"/>
    <property type="evidence" value="ECO:0007669"/>
    <property type="project" value="TreeGrafter"/>
</dbReference>
<dbReference type="RefSeq" id="WP_187577172.1">
    <property type="nucleotide sequence ID" value="NZ_CP060713.1"/>
</dbReference>
<dbReference type="FunFam" id="3.40.605.10:FF:000012">
    <property type="entry name" value="NAD-dependent succinate-semialdehyde dehydrogenase"/>
    <property type="match status" value="1"/>
</dbReference>
<dbReference type="GO" id="GO:0004030">
    <property type="term" value="F:aldehyde dehydrogenase [NAD(P)+] activity"/>
    <property type="evidence" value="ECO:0007669"/>
    <property type="project" value="InterPro"/>
</dbReference>
<accession>A0A7G9R6V7</accession>
<dbReference type="PANTHER" id="PTHR43217">
    <property type="entry name" value="SUCCINATE SEMIALDEHYDE DEHYDROGENASE [NAD(P)+] SAD"/>
    <property type="match status" value="1"/>
</dbReference>
<name>A0A7G9R6V7_9ACTN</name>
<evidence type="ECO:0000313" key="6">
    <source>
        <dbReference type="Proteomes" id="UP000515947"/>
    </source>
</evidence>
<evidence type="ECO:0000256" key="1">
    <source>
        <dbReference type="ARBA" id="ARBA00009986"/>
    </source>
</evidence>